<dbReference type="InterPro" id="IPR019814">
    <property type="entry name" value="Translation_initiation_fac_3_N"/>
</dbReference>
<proteinExistence type="inferred from homology"/>
<dbReference type="SUPFAM" id="SSF55200">
    <property type="entry name" value="Translation initiation factor IF3, C-terminal domain"/>
    <property type="match status" value="1"/>
</dbReference>
<name>A0A9W5WUL2_BABOV</name>
<keyword evidence="3" id="KW-0648">Protein biosynthesis</keyword>
<evidence type="ECO:0000259" key="4">
    <source>
        <dbReference type="Pfam" id="PF05198"/>
    </source>
</evidence>
<gene>
    <name evidence="5" type="ORF">BaOVIS_015090</name>
</gene>
<dbReference type="GO" id="GO:0043022">
    <property type="term" value="F:ribosome binding"/>
    <property type="evidence" value="ECO:0007669"/>
    <property type="project" value="TreeGrafter"/>
</dbReference>
<dbReference type="InterPro" id="IPR001288">
    <property type="entry name" value="Translation_initiation_fac_3"/>
</dbReference>
<organism evidence="5 6">
    <name type="scientific">Babesia ovis</name>
    <dbReference type="NCBI Taxonomy" id="5869"/>
    <lineage>
        <taxon>Eukaryota</taxon>
        <taxon>Sar</taxon>
        <taxon>Alveolata</taxon>
        <taxon>Apicomplexa</taxon>
        <taxon>Aconoidasida</taxon>
        <taxon>Piroplasmida</taxon>
        <taxon>Babesiidae</taxon>
        <taxon>Babesia</taxon>
    </lineage>
</organism>
<keyword evidence="2 5" id="KW-0396">Initiation factor</keyword>
<evidence type="ECO:0000256" key="2">
    <source>
        <dbReference type="ARBA" id="ARBA00022540"/>
    </source>
</evidence>
<dbReference type="PANTHER" id="PTHR10938">
    <property type="entry name" value="TRANSLATION INITIATION FACTOR IF-3"/>
    <property type="match status" value="1"/>
</dbReference>
<evidence type="ECO:0000313" key="6">
    <source>
        <dbReference type="Proteomes" id="UP001057455"/>
    </source>
</evidence>
<dbReference type="Pfam" id="PF05198">
    <property type="entry name" value="IF3_N"/>
    <property type="match status" value="1"/>
</dbReference>
<dbReference type="OrthoDB" id="21573at2759"/>
<dbReference type="GO" id="GO:0005739">
    <property type="term" value="C:mitochondrion"/>
    <property type="evidence" value="ECO:0007669"/>
    <property type="project" value="TreeGrafter"/>
</dbReference>
<feature type="domain" description="Translation initiation factor 3 N-terminal" evidence="4">
    <location>
        <begin position="47"/>
        <end position="110"/>
    </location>
</feature>
<dbReference type="Gene3D" id="3.30.110.10">
    <property type="entry name" value="Translation initiation factor 3 (IF-3), C-terminal domain"/>
    <property type="match status" value="1"/>
</dbReference>
<dbReference type="GO" id="GO:0032790">
    <property type="term" value="P:ribosome disassembly"/>
    <property type="evidence" value="ECO:0007669"/>
    <property type="project" value="TreeGrafter"/>
</dbReference>
<protein>
    <submittedName>
        <fullName evidence="5">Translation initiation factor if-3</fullName>
    </submittedName>
</protein>
<dbReference type="SUPFAM" id="SSF54364">
    <property type="entry name" value="Translation initiation factor IF3, N-terminal domain"/>
    <property type="match status" value="1"/>
</dbReference>
<evidence type="ECO:0000313" key="5">
    <source>
        <dbReference type="EMBL" id="GFE54105.1"/>
    </source>
</evidence>
<evidence type="ECO:0000256" key="1">
    <source>
        <dbReference type="ARBA" id="ARBA00005439"/>
    </source>
</evidence>
<dbReference type="EMBL" id="BLIY01000009">
    <property type="protein sequence ID" value="GFE54105.1"/>
    <property type="molecule type" value="Genomic_DNA"/>
</dbReference>
<dbReference type="Proteomes" id="UP001057455">
    <property type="component" value="Unassembled WGS sequence"/>
</dbReference>
<evidence type="ECO:0000256" key="3">
    <source>
        <dbReference type="ARBA" id="ARBA00022917"/>
    </source>
</evidence>
<comment type="caution">
    <text evidence="5">The sequence shown here is derived from an EMBL/GenBank/DDBJ whole genome shotgun (WGS) entry which is preliminary data.</text>
</comment>
<dbReference type="AlphaFoldDB" id="A0A9W5WUL2"/>
<dbReference type="InterPro" id="IPR036788">
    <property type="entry name" value="T_IF-3_C_sf"/>
</dbReference>
<reference evidence="5" key="1">
    <citation type="submission" date="2019-12" db="EMBL/GenBank/DDBJ databases">
        <title>Genome sequence of Babesia ovis.</title>
        <authorList>
            <person name="Yamagishi J."/>
            <person name="Sevinc F."/>
            <person name="Xuan X."/>
        </authorList>
    </citation>
    <scope>NUCLEOTIDE SEQUENCE</scope>
    <source>
        <strain evidence="5">Selcuk</strain>
    </source>
</reference>
<comment type="similarity">
    <text evidence="1">Belongs to the IF-3 family.</text>
</comment>
<dbReference type="GO" id="GO:0070124">
    <property type="term" value="P:mitochondrial translational initiation"/>
    <property type="evidence" value="ECO:0007669"/>
    <property type="project" value="TreeGrafter"/>
</dbReference>
<accession>A0A9W5WUL2</accession>
<sequence>MYRVLTSLHNLARCSTGRPIRLFHCHGSIHLWNHRQFSSAKLEFPVDAEIRDPRVRVLRGGKFVGDFALQEALDLAKDEGVNLILFRPRATPPVCVLARYSEFIEQQKAARERAPTQATVDNSHQGTAPFVFDPSLKVKVVQISAQCGENDFVRKIQSARKFLESGHRVELVVFSKSNRRGVPQQPAPTVPVDKVVPLSFSLDNPLIQRVDYIYAQLADVGRPFTVRSKVDLKQRQLLLKFWPV</sequence>
<keyword evidence="6" id="KW-1185">Reference proteome</keyword>
<dbReference type="InterPro" id="IPR036787">
    <property type="entry name" value="T_IF-3_N_sf"/>
</dbReference>
<dbReference type="PANTHER" id="PTHR10938:SF0">
    <property type="entry name" value="TRANSLATION INITIATION FACTOR IF-3, MITOCHONDRIAL"/>
    <property type="match status" value="1"/>
</dbReference>
<dbReference type="Gene3D" id="3.10.20.80">
    <property type="entry name" value="Translation initiation factor 3 (IF-3), N-terminal domain"/>
    <property type="match status" value="1"/>
</dbReference>
<dbReference type="GO" id="GO:0003743">
    <property type="term" value="F:translation initiation factor activity"/>
    <property type="evidence" value="ECO:0007669"/>
    <property type="project" value="UniProtKB-KW"/>
</dbReference>